<dbReference type="GO" id="GO:0005524">
    <property type="term" value="F:ATP binding"/>
    <property type="evidence" value="ECO:0007669"/>
    <property type="project" value="UniProtKB-KW"/>
</dbReference>
<dbReference type="GO" id="GO:0043531">
    <property type="term" value="F:ADP binding"/>
    <property type="evidence" value="ECO:0007669"/>
    <property type="project" value="InterPro"/>
</dbReference>
<dbReference type="InterPro" id="IPR027417">
    <property type="entry name" value="P-loop_NTPase"/>
</dbReference>
<dbReference type="Gene3D" id="1.20.5.4130">
    <property type="match status" value="1"/>
</dbReference>
<proteinExistence type="predicted"/>
<dbReference type="SUPFAM" id="SSF52058">
    <property type="entry name" value="L domain-like"/>
    <property type="match status" value="1"/>
</dbReference>
<dbReference type="Pfam" id="PF23598">
    <property type="entry name" value="LRR_14"/>
    <property type="match status" value="1"/>
</dbReference>
<keyword evidence="1" id="KW-0677">Repeat</keyword>
<feature type="domain" description="NB-ARC" evidence="6">
    <location>
        <begin position="179"/>
        <end position="346"/>
    </location>
</feature>
<dbReference type="InterPro" id="IPR058922">
    <property type="entry name" value="WHD_DRP"/>
</dbReference>
<feature type="domain" description="Disease resistance N-terminal" evidence="7">
    <location>
        <begin position="9"/>
        <end position="97"/>
    </location>
</feature>
<feature type="coiled-coil region" evidence="5">
    <location>
        <begin position="28"/>
        <end position="55"/>
    </location>
</feature>
<evidence type="ECO:0000313" key="11">
    <source>
        <dbReference type="RefSeq" id="XP_022148515.1"/>
    </source>
</evidence>
<evidence type="ECO:0000256" key="5">
    <source>
        <dbReference type="SAM" id="Coils"/>
    </source>
</evidence>
<dbReference type="Gene3D" id="3.40.50.300">
    <property type="entry name" value="P-loop containing nucleotide triphosphate hydrolases"/>
    <property type="match status" value="1"/>
</dbReference>
<keyword evidence="10" id="KW-1185">Reference proteome</keyword>
<dbReference type="InterPro" id="IPR002182">
    <property type="entry name" value="NB-ARC"/>
</dbReference>
<evidence type="ECO:0000256" key="2">
    <source>
        <dbReference type="ARBA" id="ARBA00022741"/>
    </source>
</evidence>
<dbReference type="Gene3D" id="3.80.10.10">
    <property type="entry name" value="Ribonuclease Inhibitor"/>
    <property type="match status" value="2"/>
</dbReference>
<evidence type="ECO:0000313" key="10">
    <source>
        <dbReference type="Proteomes" id="UP000504603"/>
    </source>
</evidence>
<evidence type="ECO:0000259" key="9">
    <source>
        <dbReference type="Pfam" id="PF23598"/>
    </source>
</evidence>
<name>A0A6J1D340_MOMCH</name>
<keyword evidence="4" id="KW-0067">ATP-binding</keyword>
<evidence type="ECO:0000256" key="3">
    <source>
        <dbReference type="ARBA" id="ARBA00022821"/>
    </source>
</evidence>
<dbReference type="GO" id="GO:0051707">
    <property type="term" value="P:response to other organism"/>
    <property type="evidence" value="ECO:0007669"/>
    <property type="project" value="UniProtKB-ARBA"/>
</dbReference>
<protein>
    <submittedName>
        <fullName evidence="11">Disease resistance protein RGA2-like</fullName>
    </submittedName>
</protein>
<keyword evidence="5" id="KW-0175">Coiled coil</keyword>
<evidence type="ECO:0000256" key="1">
    <source>
        <dbReference type="ARBA" id="ARBA00022737"/>
    </source>
</evidence>
<dbReference type="InterPro" id="IPR032675">
    <property type="entry name" value="LRR_dom_sf"/>
</dbReference>
<dbReference type="SUPFAM" id="SSF52047">
    <property type="entry name" value="RNI-like"/>
    <property type="match status" value="1"/>
</dbReference>
<gene>
    <name evidence="11" type="primary">LOC111017143</name>
</gene>
<dbReference type="FunFam" id="1.10.10.10:FF:000322">
    <property type="entry name" value="Probable disease resistance protein At1g63360"/>
    <property type="match status" value="1"/>
</dbReference>
<dbReference type="InterPro" id="IPR036388">
    <property type="entry name" value="WH-like_DNA-bd_sf"/>
</dbReference>
<dbReference type="InterPro" id="IPR041118">
    <property type="entry name" value="Rx_N"/>
</dbReference>
<dbReference type="InterPro" id="IPR055414">
    <property type="entry name" value="LRR_R13L4/SHOC2-like"/>
</dbReference>
<keyword evidence="2" id="KW-0547">Nucleotide-binding</keyword>
<dbReference type="InterPro" id="IPR042197">
    <property type="entry name" value="Apaf_helical"/>
</dbReference>
<dbReference type="PANTHER" id="PTHR36766">
    <property type="entry name" value="PLANT BROAD-SPECTRUM MILDEW RESISTANCE PROTEIN RPW8"/>
    <property type="match status" value="1"/>
</dbReference>
<dbReference type="InterPro" id="IPR001611">
    <property type="entry name" value="Leu-rich_rpt"/>
</dbReference>
<dbReference type="Proteomes" id="UP000504603">
    <property type="component" value="Unplaced"/>
</dbReference>
<dbReference type="Pfam" id="PF18052">
    <property type="entry name" value="Rx_N"/>
    <property type="match status" value="1"/>
</dbReference>
<evidence type="ECO:0000259" key="6">
    <source>
        <dbReference type="Pfam" id="PF00931"/>
    </source>
</evidence>
<dbReference type="AlphaFoldDB" id="A0A6J1D340"/>
<dbReference type="PANTHER" id="PTHR36766:SF70">
    <property type="entry name" value="DISEASE RESISTANCE PROTEIN RGA4"/>
    <property type="match status" value="1"/>
</dbReference>
<dbReference type="PROSITE" id="PS51450">
    <property type="entry name" value="LRR"/>
    <property type="match status" value="1"/>
</dbReference>
<dbReference type="Pfam" id="PF00931">
    <property type="entry name" value="NB-ARC"/>
    <property type="match status" value="1"/>
</dbReference>
<accession>A0A6J1D340</accession>
<dbReference type="PRINTS" id="PR00364">
    <property type="entry name" value="DISEASERSIST"/>
</dbReference>
<organism evidence="10 11">
    <name type="scientific">Momordica charantia</name>
    <name type="common">Bitter gourd</name>
    <name type="synonym">Balsam pear</name>
    <dbReference type="NCBI Taxonomy" id="3673"/>
    <lineage>
        <taxon>Eukaryota</taxon>
        <taxon>Viridiplantae</taxon>
        <taxon>Streptophyta</taxon>
        <taxon>Embryophyta</taxon>
        <taxon>Tracheophyta</taxon>
        <taxon>Spermatophyta</taxon>
        <taxon>Magnoliopsida</taxon>
        <taxon>eudicotyledons</taxon>
        <taxon>Gunneridae</taxon>
        <taxon>Pentapetalae</taxon>
        <taxon>rosids</taxon>
        <taxon>fabids</taxon>
        <taxon>Cucurbitales</taxon>
        <taxon>Cucurbitaceae</taxon>
        <taxon>Momordiceae</taxon>
        <taxon>Momordica</taxon>
    </lineage>
</organism>
<dbReference type="Pfam" id="PF23559">
    <property type="entry name" value="WHD_DRP"/>
    <property type="match status" value="1"/>
</dbReference>
<evidence type="ECO:0000259" key="8">
    <source>
        <dbReference type="Pfam" id="PF23559"/>
    </source>
</evidence>
<evidence type="ECO:0000259" key="7">
    <source>
        <dbReference type="Pfam" id="PF18052"/>
    </source>
</evidence>
<dbReference type="GeneID" id="111017143"/>
<dbReference type="GO" id="GO:0006952">
    <property type="term" value="P:defense response"/>
    <property type="evidence" value="ECO:0007669"/>
    <property type="project" value="UniProtKB-KW"/>
</dbReference>
<reference evidence="11" key="1">
    <citation type="submission" date="2025-08" db="UniProtKB">
        <authorList>
            <consortium name="RefSeq"/>
        </authorList>
    </citation>
    <scope>IDENTIFICATION</scope>
    <source>
        <strain evidence="11">OHB3-1</strain>
    </source>
</reference>
<dbReference type="SUPFAM" id="SSF52540">
    <property type="entry name" value="P-loop containing nucleoside triphosphate hydrolases"/>
    <property type="match status" value="1"/>
</dbReference>
<sequence>MAESLWTCVVEKVLEKIASVVAEQIGVATGFNNALEELHKNLVEAENIINATTKKTSHDDLLRKGVNDLQLTVDEANDVLDLIVYEDLRKKVKSQTKWKVPFSFCTSKYSPAFRLKRAKEIKEILGMLSEHMDKLPKLASLGDNTTETEIDMNQLRETDSKIDDFDIVGRDVELSSIVDRVIDATNRHVTSILPIVGVGGLGKTTLAKLVINHERIKHHFNNNTIWVCVSQPFNVNKILGTILETLKDTPSGLEYKKEVLLGQLYKEMRGKKYFLVLDDVWNENRLLWDELKNCLMKITENSENGILVTTRSAEVAKIMETLPSHHLGKLSDDQCWSLFQESANANGLSMTSSLKVVREELVKKIGGLPLIAKVWGSAEQYLGDPDKWVINLKSLVCNSLQNENSATSALKLSVDRLPRHSLKQCFAYCSNFPKDFEFTKEQLIQMWIAQGFIHLPKGRSNETIEDEGDRHFKILLRRCLFQDVVQDDRGIIVSCKMHDLIHDIACDVSNDHKLQYSNNSLDGEVWTDENKKIASKLRTIIYCEDQMMPPIMEKVIHDKVMNFVCLRVLKMNSRSISELPDSIGELKHLRYLDISGCSITQLPKSIALLYNLQTLNMGGLLIKDLPKNIIDLVNLKHLQFYPYHFDTYKMPAYFGKLTQLQTLSYFVVGFENGHKISELGLLKNLKGSLNLCFLEKVESKEEARAAKLVEKENLDELEFEWSQSHLRKDNDSYKDFEILEGLQPHKNLRSLSIERSAIKSLPNNIFVENLAVISLRDCQNCERLPMLGQLRNLERLEVYGLHSVQSISNEFYGNDCNQRTLFPKLRAFLLSDMENLEQWKEVTVASNLTTFPCLESLNIWRCPKLMNIPDVFGYCDENGVEHLRHVTISGCDGLNKLPNGLQFCHSIEDLTIEDCSNLTLSLQNKNRLSSLSIGGLHKLPEGMAHLKKLEAMKINGGIQDYDFSPLMHLPSLTYLHLCDDLGTATHVPRQVEHCTTLKFLIIENFEHIEALPEWFGNFTSLKRLGLYFCSNLKQLPSREAMLRLTELRALYVDRCPQLQLDEGDTERAKLSHLPEIDVRFGYRVYKL</sequence>
<feature type="domain" description="Disease resistance protein winged helix" evidence="8">
    <location>
        <begin position="432"/>
        <end position="505"/>
    </location>
</feature>
<feature type="domain" description="Disease resistance R13L4/SHOC-2-like LRR" evidence="9">
    <location>
        <begin position="559"/>
        <end position="833"/>
    </location>
</feature>
<dbReference type="OrthoDB" id="1896560at2759"/>
<dbReference type="Gene3D" id="1.10.8.430">
    <property type="entry name" value="Helical domain of apoptotic protease-activating factors"/>
    <property type="match status" value="1"/>
</dbReference>
<dbReference type="KEGG" id="mcha:111017143"/>
<evidence type="ECO:0000256" key="4">
    <source>
        <dbReference type="ARBA" id="ARBA00022840"/>
    </source>
</evidence>
<dbReference type="Gene3D" id="1.10.10.10">
    <property type="entry name" value="Winged helix-like DNA-binding domain superfamily/Winged helix DNA-binding domain"/>
    <property type="match status" value="1"/>
</dbReference>
<keyword evidence="3" id="KW-0611">Plant defense</keyword>
<dbReference type="RefSeq" id="XP_022148515.1">
    <property type="nucleotide sequence ID" value="XM_022292823.1"/>
</dbReference>